<sequence length="91" mass="9925">MVILPTQRRWSEVPLPVPVRAAGTPAPSVDHGALTQYLPSIGDLPAAGFLAHPLDVDQERAAALRAALQGHRPDDEHLALLDRVLWALRRI</sequence>
<organism evidence="1 2">
    <name type="scientific">Lentzea guizhouensis</name>
    <dbReference type="NCBI Taxonomy" id="1586287"/>
    <lineage>
        <taxon>Bacteria</taxon>
        <taxon>Bacillati</taxon>
        <taxon>Actinomycetota</taxon>
        <taxon>Actinomycetes</taxon>
        <taxon>Pseudonocardiales</taxon>
        <taxon>Pseudonocardiaceae</taxon>
        <taxon>Lentzea</taxon>
    </lineage>
</organism>
<dbReference type="KEGG" id="led:BBK82_08020"/>
<dbReference type="AlphaFoldDB" id="A0A1B2HE77"/>
<gene>
    <name evidence="1" type="ORF">BBK82_08020</name>
</gene>
<evidence type="ECO:0000313" key="2">
    <source>
        <dbReference type="Proteomes" id="UP000093053"/>
    </source>
</evidence>
<dbReference type="RefSeq" id="WP_065914430.1">
    <property type="nucleotide sequence ID" value="NZ_CP016793.1"/>
</dbReference>
<dbReference type="STRING" id="1586287.BBK82_08020"/>
<dbReference type="OrthoDB" id="3695490at2"/>
<keyword evidence="2" id="KW-1185">Reference proteome</keyword>
<name>A0A1B2HE77_9PSEU</name>
<dbReference type="Proteomes" id="UP000093053">
    <property type="component" value="Chromosome"/>
</dbReference>
<dbReference type="EMBL" id="CP016793">
    <property type="protein sequence ID" value="ANZ36023.1"/>
    <property type="molecule type" value="Genomic_DNA"/>
</dbReference>
<accession>A0A1B2HE77</accession>
<protein>
    <submittedName>
        <fullName evidence="1">Uncharacterized protein</fullName>
    </submittedName>
</protein>
<proteinExistence type="predicted"/>
<reference evidence="1 2" key="1">
    <citation type="submission" date="2016-07" db="EMBL/GenBank/DDBJ databases">
        <title>Complete genome sequence of the Lentzea guizhouensis DHS C013.</title>
        <authorList>
            <person name="Cao C."/>
        </authorList>
    </citation>
    <scope>NUCLEOTIDE SEQUENCE [LARGE SCALE GENOMIC DNA]</scope>
    <source>
        <strain evidence="1 2">DHS C013</strain>
    </source>
</reference>
<evidence type="ECO:0000313" key="1">
    <source>
        <dbReference type="EMBL" id="ANZ36023.1"/>
    </source>
</evidence>